<keyword evidence="1" id="KW-1133">Transmembrane helix</keyword>
<evidence type="ECO:0000256" key="1">
    <source>
        <dbReference type="SAM" id="Phobius"/>
    </source>
</evidence>
<proteinExistence type="predicted"/>
<protein>
    <submittedName>
        <fullName evidence="2">Uncharacterized protein</fullName>
    </submittedName>
</protein>
<dbReference type="Proteomes" id="UP000220836">
    <property type="component" value="Unassembled WGS sequence"/>
</dbReference>
<evidence type="ECO:0000313" key="3">
    <source>
        <dbReference type="Proteomes" id="UP000220836"/>
    </source>
</evidence>
<dbReference type="EMBL" id="FXYH01000004">
    <property type="protein sequence ID" value="SMX38907.1"/>
    <property type="molecule type" value="Genomic_DNA"/>
</dbReference>
<dbReference type="AlphaFoldDB" id="A0A238K8T2"/>
<keyword evidence="3" id="KW-1185">Reference proteome</keyword>
<feature type="transmembrane region" description="Helical" evidence="1">
    <location>
        <begin position="12"/>
        <end position="33"/>
    </location>
</feature>
<gene>
    <name evidence="2" type="ORF">PEV8663_01603</name>
</gene>
<reference evidence="2 3" key="1">
    <citation type="submission" date="2017-05" db="EMBL/GenBank/DDBJ databases">
        <authorList>
            <person name="Song R."/>
            <person name="Chenine A.L."/>
            <person name="Ruprecht R.M."/>
        </authorList>
    </citation>
    <scope>NUCLEOTIDE SEQUENCE [LARGE SCALE GENOMIC DNA]</scope>
    <source>
        <strain evidence="2 3">CECT 8663</strain>
    </source>
</reference>
<sequence>MSGLMSYLSSVWPILACLAIFGIITYGSVMPYVRKDRQRRLEEENQDD</sequence>
<organism evidence="2 3">
    <name type="scientific">Pelagimonas varians</name>
    <dbReference type="NCBI Taxonomy" id="696760"/>
    <lineage>
        <taxon>Bacteria</taxon>
        <taxon>Pseudomonadati</taxon>
        <taxon>Pseudomonadota</taxon>
        <taxon>Alphaproteobacteria</taxon>
        <taxon>Rhodobacterales</taxon>
        <taxon>Roseobacteraceae</taxon>
        <taxon>Pelagimonas</taxon>
    </lineage>
</organism>
<keyword evidence="1" id="KW-0472">Membrane</keyword>
<accession>A0A238K8T2</accession>
<keyword evidence="1" id="KW-0812">Transmembrane</keyword>
<evidence type="ECO:0000313" key="2">
    <source>
        <dbReference type="EMBL" id="SMX38907.1"/>
    </source>
</evidence>
<name>A0A238K8T2_9RHOB</name>